<sequence length="156" mass="17163">MKTWPDSVHAFLARKHVPLYIHLAAATGAYPFGCRGYSVRTEPDVSVWITVLASQWLRLREHVKAGSSVAALITSGADNESYQLKGRFIDCRSVGREEAVLLEEQRNYAALHYPNLLPLIQVGVSDCVSIGLQADRVYAQTPGPAAGRLLQEKEAD</sequence>
<evidence type="ECO:0000313" key="1">
    <source>
        <dbReference type="EMBL" id="RKN82005.1"/>
    </source>
</evidence>
<dbReference type="Proteomes" id="UP000282311">
    <property type="component" value="Unassembled WGS sequence"/>
</dbReference>
<dbReference type="OrthoDB" id="2618648at2"/>
<keyword evidence="2" id="KW-1185">Reference proteome</keyword>
<organism evidence="1 2">
    <name type="scientific">Paenibacillus ginsengarvi</name>
    <dbReference type="NCBI Taxonomy" id="400777"/>
    <lineage>
        <taxon>Bacteria</taxon>
        <taxon>Bacillati</taxon>
        <taxon>Bacillota</taxon>
        <taxon>Bacilli</taxon>
        <taxon>Bacillales</taxon>
        <taxon>Paenibacillaceae</taxon>
        <taxon>Paenibacillus</taxon>
    </lineage>
</organism>
<proteinExistence type="predicted"/>
<dbReference type="AlphaFoldDB" id="A0A3B0C6Z2"/>
<comment type="caution">
    <text evidence="1">The sequence shown here is derived from an EMBL/GenBank/DDBJ whole genome shotgun (WGS) entry which is preliminary data.</text>
</comment>
<evidence type="ECO:0000313" key="2">
    <source>
        <dbReference type="Proteomes" id="UP000282311"/>
    </source>
</evidence>
<gene>
    <name evidence="1" type="ORF">D7M11_18700</name>
</gene>
<dbReference type="EMBL" id="RBAH01000013">
    <property type="protein sequence ID" value="RKN82005.1"/>
    <property type="molecule type" value="Genomic_DNA"/>
</dbReference>
<accession>A0A3B0C6Z2</accession>
<dbReference type="RefSeq" id="WP_120748759.1">
    <property type="nucleotide sequence ID" value="NZ_RBAH01000013.1"/>
</dbReference>
<name>A0A3B0C6Z2_9BACL</name>
<reference evidence="1 2" key="1">
    <citation type="journal article" date="2007" name="Int. J. Syst. Evol. Microbiol.">
        <title>Paenibacillus ginsengarvi sp. nov., isolated from soil from ginseng cultivation.</title>
        <authorList>
            <person name="Yoon M.H."/>
            <person name="Ten L.N."/>
            <person name="Im W.T."/>
        </authorList>
    </citation>
    <scope>NUCLEOTIDE SEQUENCE [LARGE SCALE GENOMIC DNA]</scope>
    <source>
        <strain evidence="1 2">KCTC 13059</strain>
    </source>
</reference>
<protein>
    <recommendedName>
        <fullName evidence="3">Pyridoxamine 5'-phosphate oxidase family protein</fullName>
    </recommendedName>
</protein>
<evidence type="ECO:0008006" key="3">
    <source>
        <dbReference type="Google" id="ProtNLM"/>
    </source>
</evidence>